<comment type="caution">
    <text evidence="2">The sequence shown here is derived from an EMBL/GenBank/DDBJ whole genome shotgun (WGS) entry which is preliminary data.</text>
</comment>
<feature type="compositionally biased region" description="Basic and acidic residues" evidence="1">
    <location>
        <begin position="1"/>
        <end position="11"/>
    </location>
</feature>
<evidence type="ECO:0000256" key="1">
    <source>
        <dbReference type="SAM" id="MobiDB-lite"/>
    </source>
</evidence>
<evidence type="ECO:0000313" key="2">
    <source>
        <dbReference type="EMBL" id="RDX83080.1"/>
    </source>
</evidence>
<name>A0A371FXX4_MUCPR</name>
<keyword evidence="3" id="KW-1185">Reference proteome</keyword>
<evidence type="ECO:0000313" key="3">
    <source>
        <dbReference type="Proteomes" id="UP000257109"/>
    </source>
</evidence>
<accession>A0A371FXX4</accession>
<sequence>MERKGGCDHLVRRIPKHPPYGYPGSHKLSRYPFHHPRLRRAKRRMLKENLAHLEKRCQKGTRMGTAKLWGLIQLQVLASTQNKMHPLDIQRSPIQRHRRRSKNVPRQRTLDRSHDLGKIPERVGAGLSPGRERKANGSLGRLRVEGSRSQKSALPASRADNPTGSGCG</sequence>
<gene>
    <name evidence="2" type="ORF">CR513_36044</name>
</gene>
<dbReference type="EMBL" id="QJKJ01007462">
    <property type="protein sequence ID" value="RDX83080.1"/>
    <property type="molecule type" value="Genomic_DNA"/>
</dbReference>
<reference evidence="2" key="1">
    <citation type="submission" date="2018-05" db="EMBL/GenBank/DDBJ databases">
        <title>Draft genome of Mucuna pruriens seed.</title>
        <authorList>
            <person name="Nnadi N.E."/>
            <person name="Vos R."/>
            <person name="Hasami M.H."/>
            <person name="Devisetty U.K."/>
            <person name="Aguiy J.C."/>
        </authorList>
    </citation>
    <scope>NUCLEOTIDE SEQUENCE [LARGE SCALE GENOMIC DNA]</scope>
    <source>
        <strain evidence="2">JCA_2017</strain>
    </source>
</reference>
<feature type="region of interest" description="Disordered" evidence="1">
    <location>
        <begin position="1"/>
        <end position="28"/>
    </location>
</feature>
<proteinExistence type="predicted"/>
<feature type="region of interest" description="Disordered" evidence="1">
    <location>
        <begin position="85"/>
        <end position="168"/>
    </location>
</feature>
<dbReference type="AlphaFoldDB" id="A0A371FXX4"/>
<feature type="compositionally biased region" description="Basic and acidic residues" evidence="1">
    <location>
        <begin position="108"/>
        <end position="121"/>
    </location>
</feature>
<feature type="compositionally biased region" description="Basic residues" evidence="1">
    <location>
        <begin position="94"/>
        <end position="105"/>
    </location>
</feature>
<dbReference type="Proteomes" id="UP000257109">
    <property type="component" value="Unassembled WGS sequence"/>
</dbReference>
<protein>
    <submittedName>
        <fullName evidence="2">Uncharacterized protein</fullName>
    </submittedName>
</protein>
<feature type="non-terminal residue" evidence="2">
    <location>
        <position position="1"/>
    </location>
</feature>
<organism evidence="2 3">
    <name type="scientific">Mucuna pruriens</name>
    <name type="common">Velvet bean</name>
    <name type="synonym">Dolichos pruriens</name>
    <dbReference type="NCBI Taxonomy" id="157652"/>
    <lineage>
        <taxon>Eukaryota</taxon>
        <taxon>Viridiplantae</taxon>
        <taxon>Streptophyta</taxon>
        <taxon>Embryophyta</taxon>
        <taxon>Tracheophyta</taxon>
        <taxon>Spermatophyta</taxon>
        <taxon>Magnoliopsida</taxon>
        <taxon>eudicotyledons</taxon>
        <taxon>Gunneridae</taxon>
        <taxon>Pentapetalae</taxon>
        <taxon>rosids</taxon>
        <taxon>fabids</taxon>
        <taxon>Fabales</taxon>
        <taxon>Fabaceae</taxon>
        <taxon>Papilionoideae</taxon>
        <taxon>50 kb inversion clade</taxon>
        <taxon>NPAAA clade</taxon>
        <taxon>indigoferoid/millettioid clade</taxon>
        <taxon>Phaseoleae</taxon>
        <taxon>Mucuna</taxon>
    </lineage>
</organism>